<reference evidence="13 14" key="1">
    <citation type="submission" date="2015-06" db="EMBL/GenBank/DDBJ databases">
        <authorList>
            <person name="Zeng Y."/>
            <person name="Huang Y."/>
        </authorList>
    </citation>
    <scope>NUCLEOTIDE SEQUENCE [LARGE SCALE GENOMIC DNA]</scope>
    <source>
        <strain evidence="13 14">PQ-2</strain>
    </source>
</reference>
<evidence type="ECO:0000313" key="14">
    <source>
        <dbReference type="Proteomes" id="UP000035287"/>
    </source>
</evidence>
<dbReference type="Pfam" id="PF00593">
    <property type="entry name" value="TonB_dep_Rec_b-barrel"/>
    <property type="match status" value="1"/>
</dbReference>
<evidence type="ECO:0000256" key="7">
    <source>
        <dbReference type="ARBA" id="ARBA00023065"/>
    </source>
</evidence>
<keyword evidence="3 11" id="KW-1134">Transmembrane beta strand</keyword>
<dbReference type="KEGG" id="cna:AB433_14445"/>
<dbReference type="EMBL" id="CP011770">
    <property type="protein sequence ID" value="AKM10892.1"/>
    <property type="molecule type" value="Genomic_DNA"/>
</dbReference>
<dbReference type="STRING" id="1348774.AB433_14445"/>
<dbReference type="AlphaFoldDB" id="A0A0G3XI58"/>
<dbReference type="InterPro" id="IPR012910">
    <property type="entry name" value="Plug_dom"/>
</dbReference>
<keyword evidence="7" id="KW-0406">Ion transport</keyword>
<evidence type="ECO:0000313" key="13">
    <source>
        <dbReference type="EMBL" id="AKM10892.1"/>
    </source>
</evidence>
<dbReference type="RefSeq" id="WP_047821972.1">
    <property type="nucleotide sequence ID" value="NZ_CP011770.1"/>
</dbReference>
<dbReference type="PATRIC" id="fig|1348774.3.peg.3035"/>
<protein>
    <submittedName>
        <fullName evidence="13">TonB-dependent receptor</fullName>
    </submittedName>
</protein>
<evidence type="ECO:0000256" key="3">
    <source>
        <dbReference type="ARBA" id="ARBA00022452"/>
    </source>
</evidence>
<evidence type="ECO:0000256" key="12">
    <source>
        <dbReference type="RuleBase" id="RU003357"/>
    </source>
</evidence>
<evidence type="ECO:0000256" key="8">
    <source>
        <dbReference type="ARBA" id="ARBA00023077"/>
    </source>
</evidence>
<gene>
    <name evidence="13" type="ORF">AB433_14445</name>
</gene>
<keyword evidence="14" id="KW-1185">Reference proteome</keyword>
<keyword evidence="13" id="KW-0675">Receptor</keyword>
<dbReference type="GO" id="GO:0006826">
    <property type="term" value="P:iron ion transport"/>
    <property type="evidence" value="ECO:0007669"/>
    <property type="project" value="UniProtKB-KW"/>
</dbReference>
<dbReference type="InterPro" id="IPR036942">
    <property type="entry name" value="Beta-barrel_TonB_sf"/>
</dbReference>
<dbReference type="Proteomes" id="UP000035287">
    <property type="component" value="Chromosome"/>
</dbReference>
<evidence type="ECO:0000256" key="5">
    <source>
        <dbReference type="ARBA" id="ARBA00022692"/>
    </source>
</evidence>
<keyword evidence="6" id="KW-0408">Iron</keyword>
<comment type="subcellular location">
    <subcellularLocation>
        <location evidence="1 11">Cell outer membrane</location>
        <topology evidence="1 11">Multi-pass membrane protein</topology>
    </subcellularLocation>
</comment>
<evidence type="ECO:0000256" key="9">
    <source>
        <dbReference type="ARBA" id="ARBA00023136"/>
    </source>
</evidence>
<dbReference type="PANTHER" id="PTHR32552:SF81">
    <property type="entry name" value="TONB-DEPENDENT OUTER MEMBRANE RECEPTOR"/>
    <property type="match status" value="1"/>
</dbReference>
<keyword evidence="8 12" id="KW-0798">TonB box</keyword>
<dbReference type="InterPro" id="IPR000531">
    <property type="entry name" value="Beta-barrel_TonB"/>
</dbReference>
<dbReference type="GO" id="GO:0009279">
    <property type="term" value="C:cell outer membrane"/>
    <property type="evidence" value="ECO:0007669"/>
    <property type="project" value="UniProtKB-SubCell"/>
</dbReference>
<accession>A0A0G3XI58</accession>
<dbReference type="Gene3D" id="2.40.170.20">
    <property type="entry name" value="TonB-dependent receptor, beta-barrel domain"/>
    <property type="match status" value="1"/>
</dbReference>
<dbReference type="OrthoDB" id="9760333at2"/>
<organism evidence="13 14">
    <name type="scientific">Croceicoccus naphthovorans</name>
    <dbReference type="NCBI Taxonomy" id="1348774"/>
    <lineage>
        <taxon>Bacteria</taxon>
        <taxon>Pseudomonadati</taxon>
        <taxon>Pseudomonadota</taxon>
        <taxon>Alphaproteobacteria</taxon>
        <taxon>Sphingomonadales</taxon>
        <taxon>Erythrobacteraceae</taxon>
        <taxon>Croceicoccus</taxon>
    </lineage>
</organism>
<evidence type="ECO:0000256" key="4">
    <source>
        <dbReference type="ARBA" id="ARBA00022496"/>
    </source>
</evidence>
<dbReference type="InterPro" id="IPR039426">
    <property type="entry name" value="TonB-dep_rcpt-like"/>
</dbReference>
<name>A0A0G3XI58_9SPHN</name>
<keyword evidence="2 11" id="KW-0813">Transport</keyword>
<evidence type="ECO:0000256" key="2">
    <source>
        <dbReference type="ARBA" id="ARBA00022448"/>
    </source>
</evidence>
<evidence type="ECO:0000256" key="1">
    <source>
        <dbReference type="ARBA" id="ARBA00004571"/>
    </source>
</evidence>
<keyword evidence="9 11" id="KW-0472">Membrane</keyword>
<dbReference type="PANTHER" id="PTHR32552">
    <property type="entry name" value="FERRICHROME IRON RECEPTOR-RELATED"/>
    <property type="match status" value="1"/>
</dbReference>
<dbReference type="Pfam" id="PF07715">
    <property type="entry name" value="Plug"/>
    <property type="match status" value="1"/>
</dbReference>
<keyword evidence="10 11" id="KW-0998">Cell outer membrane</keyword>
<dbReference type="PROSITE" id="PS52016">
    <property type="entry name" value="TONB_DEPENDENT_REC_3"/>
    <property type="match status" value="1"/>
</dbReference>
<evidence type="ECO:0000256" key="10">
    <source>
        <dbReference type="ARBA" id="ARBA00023237"/>
    </source>
</evidence>
<keyword evidence="4" id="KW-0410">Iron transport</keyword>
<dbReference type="SUPFAM" id="SSF56935">
    <property type="entry name" value="Porins"/>
    <property type="match status" value="1"/>
</dbReference>
<evidence type="ECO:0000256" key="11">
    <source>
        <dbReference type="PROSITE-ProRule" id="PRU01360"/>
    </source>
</evidence>
<evidence type="ECO:0000256" key="6">
    <source>
        <dbReference type="ARBA" id="ARBA00023004"/>
    </source>
</evidence>
<proteinExistence type="inferred from homology"/>
<keyword evidence="5 11" id="KW-0812">Transmembrane</keyword>
<comment type="similarity">
    <text evidence="11 12">Belongs to the TonB-dependent receptor family.</text>
</comment>
<dbReference type="CDD" id="cd01347">
    <property type="entry name" value="ligand_gated_channel"/>
    <property type="match status" value="1"/>
</dbReference>
<sequence>MHFDRLPLRTVLTAGAGALALTLPGIAHAQDDEQDPNQIIVTATKRSVVITEIPQSISVVGEETLERQQAKSFADYAELVPSLTITQSNPGETRIILRGINTGSVGSTVAIYVDDTPFGSSSSLGNAAVLAGDFDTFDLERVEVLRGPQGTLYGSNALGGVIRFVTTAPKLGTFEGKAQAGIETVDGGGTGWLANAVLNVPVGENAAIRASGFYRKQAGYIDAIGRPFEKNINDADIYGGRISALFEPTEDFSVRLTAIAQNIRAGSPGSYDVDSPSQNPITVDPTTGDDLDGLSRVEFYPESNDVDYRLYNGKLDYDLGFATLSSITSYGELSQTQLTDNTVALGRLVTAIYQSPVDLGFFVQAPLDQTKFTQELRVSSPDSETFEWQFGAYYTDEKVDLTQYIRTFEVDTAELLSTDLSFFGNFGTLTLDSTYEEIAGFADATFHITPSWEVSGGIRYSHNSQKVEQTQIGDLVGFPELDVINGKSSESVFTWSASTRYEISDLTSIYARVAKGYRPGGPNVVPSGAEDEAPLQYGADTLLSYEIGLRAETADRRFAIDGAVYYLDWSDVLVLGAFETEIGTVGANDNGDGARVYGAEATATIRPTAGLTFMLNAAYNDAELTDDTPPVTGGLDGDPLPFTPKYAVTASADYEWYIGAATAFIGGDIRMISDQAANFSPAYRATYGQILEADGYAKVDLRAGVEFDAFSITAFARNVTNSRGLTNIGSFGERVGTQLSASPIQPRTLGVTAAVSF</sequence>